<feature type="transmembrane region" description="Helical" evidence="2">
    <location>
        <begin position="64"/>
        <end position="88"/>
    </location>
</feature>
<dbReference type="AlphaFoldDB" id="A0A833V509"/>
<dbReference type="InterPro" id="IPR007320">
    <property type="entry name" value="PDCD2_C"/>
</dbReference>
<protein>
    <submittedName>
        <fullName evidence="4">Programmed cell death protein 2-like protein</fullName>
    </submittedName>
</protein>
<feature type="region of interest" description="Disordered" evidence="1">
    <location>
        <begin position="265"/>
        <end position="284"/>
    </location>
</feature>
<gene>
    <name evidence="4" type="ORF">FCM35_KLT11749</name>
</gene>
<name>A0A833V509_9POAL</name>
<dbReference type="OrthoDB" id="366284at2759"/>
<feature type="domain" description="Programmed cell death protein 2 C-terminal" evidence="3">
    <location>
        <begin position="360"/>
        <end position="471"/>
    </location>
</feature>
<organism evidence="4 5">
    <name type="scientific">Carex littledalei</name>
    <dbReference type="NCBI Taxonomy" id="544730"/>
    <lineage>
        <taxon>Eukaryota</taxon>
        <taxon>Viridiplantae</taxon>
        <taxon>Streptophyta</taxon>
        <taxon>Embryophyta</taxon>
        <taxon>Tracheophyta</taxon>
        <taxon>Spermatophyta</taxon>
        <taxon>Magnoliopsida</taxon>
        <taxon>Liliopsida</taxon>
        <taxon>Poales</taxon>
        <taxon>Cyperaceae</taxon>
        <taxon>Cyperoideae</taxon>
        <taxon>Cariceae</taxon>
        <taxon>Carex</taxon>
        <taxon>Carex subgen. Euthyceras</taxon>
    </lineage>
</organism>
<dbReference type="Proteomes" id="UP000623129">
    <property type="component" value="Unassembled WGS sequence"/>
</dbReference>
<sequence length="476" mass="52880">MRIPYQVRRGPSLRLSQLTRLSFRSCALLIGATLTRSVVGWKIANWWFEEASFFVPSTKVGFSLSLSISVFSIFVFVVDIACSLLITASSELLLSQLREQDFLRMGEVILGMPGQWAHDYCEKADHYTTKIGGLPDWPDLDVAVSGELLLCNLCGGKLCLLAQIYAPVSIEKGSIDERVIYVLGCMKLECGSNPRSWRVLRVQKCEQDVKTKDEPLKEVQPEEESTSVVQDKPKLQSSCLIESGDEESDSDIDLDELAQALEQASTLASHSKKQEGTKHTKKIVKSPVGKKMIVDSTTPVLPCFYIYPEKESSRKIGKNIPEGCCSISLKEIEKSSANESEGEESWQGEAYEYDKALGADRTYLKFKKQLDANPEQCFRYSFGSSPLCPVASVPKPGECKICGAVRRFELQLMPPLLYFLHEGADGSSDISINGWTWLTIIICTCPKNCSSRTTSEKTGSSCWGIVEEEAIVIHDD</sequence>
<accession>A0A833V509</accession>
<evidence type="ECO:0000259" key="3">
    <source>
        <dbReference type="Pfam" id="PF04194"/>
    </source>
</evidence>
<evidence type="ECO:0000313" key="5">
    <source>
        <dbReference type="Proteomes" id="UP000623129"/>
    </source>
</evidence>
<evidence type="ECO:0000256" key="2">
    <source>
        <dbReference type="SAM" id="Phobius"/>
    </source>
</evidence>
<dbReference type="PANTHER" id="PTHR47762:SF2">
    <property type="entry name" value="OS04G0640800 PROTEIN"/>
    <property type="match status" value="1"/>
</dbReference>
<evidence type="ECO:0000313" key="4">
    <source>
        <dbReference type="EMBL" id="KAF3324282.1"/>
    </source>
</evidence>
<keyword evidence="2" id="KW-0472">Membrane</keyword>
<keyword evidence="2" id="KW-1133">Transmembrane helix</keyword>
<dbReference type="Pfam" id="PF04194">
    <property type="entry name" value="PDCD2_C"/>
    <property type="match status" value="1"/>
</dbReference>
<keyword evidence="5" id="KW-1185">Reference proteome</keyword>
<keyword evidence="2" id="KW-0812">Transmembrane</keyword>
<dbReference type="EMBL" id="SWLB01000022">
    <property type="protein sequence ID" value="KAF3324282.1"/>
    <property type="molecule type" value="Genomic_DNA"/>
</dbReference>
<comment type="caution">
    <text evidence="4">The sequence shown here is derived from an EMBL/GenBank/DDBJ whole genome shotgun (WGS) entry which is preliminary data.</text>
</comment>
<dbReference type="PANTHER" id="PTHR47762">
    <property type="entry name" value="OSJNBB0079B02.4 PROTEIN"/>
    <property type="match status" value="1"/>
</dbReference>
<proteinExistence type="predicted"/>
<evidence type="ECO:0000256" key="1">
    <source>
        <dbReference type="SAM" id="MobiDB-lite"/>
    </source>
</evidence>
<dbReference type="GO" id="GO:0005737">
    <property type="term" value="C:cytoplasm"/>
    <property type="evidence" value="ECO:0007669"/>
    <property type="project" value="InterPro"/>
</dbReference>
<reference evidence="4" key="1">
    <citation type="submission" date="2020-01" db="EMBL/GenBank/DDBJ databases">
        <title>Genome sequence of Kobresia littledalei, the first chromosome-level genome in the family Cyperaceae.</title>
        <authorList>
            <person name="Qu G."/>
        </authorList>
    </citation>
    <scope>NUCLEOTIDE SEQUENCE</scope>
    <source>
        <strain evidence="4">C.B.Clarke</strain>
        <tissue evidence="4">Leaf</tissue>
    </source>
</reference>